<comment type="caution">
    <text evidence="1">The sequence shown here is derived from an EMBL/GenBank/DDBJ whole genome shotgun (WGS) entry which is preliminary data.</text>
</comment>
<evidence type="ECO:0000313" key="1">
    <source>
        <dbReference type="EMBL" id="RIT29253.1"/>
    </source>
</evidence>
<sequence length="80" mass="8895">MSLTEFGDALPTGLGINPFDEFTHVNEVVPVARLTISGKVIDELEAMGTTSRHSRELCNFWPFTNEIPIHNSCVHLKLSI</sequence>
<evidence type="ECO:0000313" key="2">
    <source>
        <dbReference type="Proteomes" id="UP000284557"/>
    </source>
</evidence>
<name>A0ABD7HH32_9MYCO</name>
<dbReference type="EMBL" id="QXBN01000033">
    <property type="protein sequence ID" value="RIT29253.1"/>
    <property type="molecule type" value="Genomic_DNA"/>
</dbReference>
<reference evidence="1 2" key="1">
    <citation type="submission" date="2018-08" db="EMBL/GenBank/DDBJ databases">
        <title>Linezolid Resistance in Mycobacterium abscessus: MIC Distribution and Comprehensive Investigation of Resistance Mechanisms.</title>
        <authorList>
            <person name="Ye M."/>
            <person name="Xu L."/>
            <person name="Zou Y."/>
            <person name="Li B."/>
            <person name="Guo Q."/>
            <person name="Zhang Y."/>
            <person name="Zhan M."/>
            <person name="Xu B."/>
            <person name="Yu F."/>
            <person name="Zhang Z."/>
            <person name="Chu H."/>
        </authorList>
    </citation>
    <scope>NUCLEOTIDE SEQUENCE [LARGE SCALE GENOMIC DNA]</scope>
    <source>
        <strain evidence="1 2">G143</strain>
    </source>
</reference>
<dbReference type="Proteomes" id="UP000284557">
    <property type="component" value="Unassembled WGS sequence"/>
</dbReference>
<protein>
    <submittedName>
        <fullName evidence="1">Uncharacterized protein</fullName>
    </submittedName>
</protein>
<gene>
    <name evidence="1" type="ORF">D2E76_25420</name>
</gene>
<organism evidence="1 2">
    <name type="scientific">Mycobacteroides abscessus</name>
    <dbReference type="NCBI Taxonomy" id="36809"/>
    <lineage>
        <taxon>Bacteria</taxon>
        <taxon>Bacillati</taxon>
        <taxon>Actinomycetota</taxon>
        <taxon>Actinomycetes</taxon>
        <taxon>Mycobacteriales</taxon>
        <taxon>Mycobacteriaceae</taxon>
        <taxon>Mycobacteroides</taxon>
    </lineage>
</organism>
<dbReference type="AlphaFoldDB" id="A0ABD7HH32"/>
<proteinExistence type="predicted"/>
<accession>A0ABD7HH32</accession>